<keyword evidence="2" id="KW-1185">Reference proteome</keyword>
<sequence>MIKVMRQSGDKDGEEMWKYVLHCLGKLQHEGMSDEEDSAQTANIEGHQIVTQIRKVLQLPWRHPSFRNLFKMVDETREVEATIFSHRGRPPMSRVRVDEKPSQIRSPPKHLPQSFFNQQYLQDLSKYPWQLDELKMSSTDFPLREINFLPDFEETEGSG</sequence>
<dbReference type="EMBL" id="ML179125">
    <property type="protein sequence ID" value="THU99075.1"/>
    <property type="molecule type" value="Genomic_DNA"/>
</dbReference>
<protein>
    <submittedName>
        <fullName evidence="1">Uncharacterized protein</fullName>
    </submittedName>
</protein>
<dbReference type="Proteomes" id="UP000297245">
    <property type="component" value="Unassembled WGS sequence"/>
</dbReference>
<gene>
    <name evidence="1" type="ORF">K435DRAFT_659685</name>
</gene>
<evidence type="ECO:0000313" key="2">
    <source>
        <dbReference type="Proteomes" id="UP000297245"/>
    </source>
</evidence>
<name>A0A4V4HGJ2_DENBC</name>
<proteinExistence type="predicted"/>
<dbReference type="OrthoDB" id="2822817at2759"/>
<accession>A0A4V4HGJ2</accession>
<dbReference type="AlphaFoldDB" id="A0A4V4HGJ2"/>
<evidence type="ECO:0000313" key="1">
    <source>
        <dbReference type="EMBL" id="THU99075.1"/>
    </source>
</evidence>
<reference evidence="1 2" key="1">
    <citation type="journal article" date="2019" name="Nat. Ecol. Evol.">
        <title>Megaphylogeny resolves global patterns of mushroom evolution.</title>
        <authorList>
            <person name="Varga T."/>
            <person name="Krizsan K."/>
            <person name="Foldi C."/>
            <person name="Dima B."/>
            <person name="Sanchez-Garcia M."/>
            <person name="Sanchez-Ramirez S."/>
            <person name="Szollosi G.J."/>
            <person name="Szarkandi J.G."/>
            <person name="Papp V."/>
            <person name="Albert L."/>
            <person name="Andreopoulos W."/>
            <person name="Angelini C."/>
            <person name="Antonin V."/>
            <person name="Barry K.W."/>
            <person name="Bougher N.L."/>
            <person name="Buchanan P."/>
            <person name="Buyck B."/>
            <person name="Bense V."/>
            <person name="Catcheside P."/>
            <person name="Chovatia M."/>
            <person name="Cooper J."/>
            <person name="Damon W."/>
            <person name="Desjardin D."/>
            <person name="Finy P."/>
            <person name="Geml J."/>
            <person name="Haridas S."/>
            <person name="Hughes K."/>
            <person name="Justo A."/>
            <person name="Karasinski D."/>
            <person name="Kautmanova I."/>
            <person name="Kiss B."/>
            <person name="Kocsube S."/>
            <person name="Kotiranta H."/>
            <person name="LaButti K.M."/>
            <person name="Lechner B.E."/>
            <person name="Liimatainen K."/>
            <person name="Lipzen A."/>
            <person name="Lukacs Z."/>
            <person name="Mihaltcheva S."/>
            <person name="Morgado L.N."/>
            <person name="Niskanen T."/>
            <person name="Noordeloos M.E."/>
            <person name="Ohm R.A."/>
            <person name="Ortiz-Santana B."/>
            <person name="Ovrebo C."/>
            <person name="Racz N."/>
            <person name="Riley R."/>
            <person name="Savchenko A."/>
            <person name="Shiryaev A."/>
            <person name="Soop K."/>
            <person name="Spirin V."/>
            <person name="Szebenyi C."/>
            <person name="Tomsovsky M."/>
            <person name="Tulloss R.E."/>
            <person name="Uehling J."/>
            <person name="Grigoriev I.V."/>
            <person name="Vagvolgyi C."/>
            <person name="Papp T."/>
            <person name="Martin F.M."/>
            <person name="Miettinen O."/>
            <person name="Hibbett D.S."/>
            <person name="Nagy L.G."/>
        </authorList>
    </citation>
    <scope>NUCLEOTIDE SEQUENCE [LARGE SCALE GENOMIC DNA]</scope>
    <source>
        <strain evidence="1 2">CBS 962.96</strain>
    </source>
</reference>
<organism evidence="1 2">
    <name type="scientific">Dendrothele bispora (strain CBS 962.96)</name>
    <dbReference type="NCBI Taxonomy" id="1314807"/>
    <lineage>
        <taxon>Eukaryota</taxon>
        <taxon>Fungi</taxon>
        <taxon>Dikarya</taxon>
        <taxon>Basidiomycota</taxon>
        <taxon>Agaricomycotina</taxon>
        <taxon>Agaricomycetes</taxon>
        <taxon>Agaricomycetidae</taxon>
        <taxon>Agaricales</taxon>
        <taxon>Agaricales incertae sedis</taxon>
        <taxon>Dendrothele</taxon>
    </lineage>
</organism>